<dbReference type="EMBL" id="SKFG01000028">
    <property type="protein sequence ID" value="TCZ74037.1"/>
    <property type="molecule type" value="Genomic_DNA"/>
</dbReference>
<keyword evidence="1" id="KW-0472">Membrane</keyword>
<organism evidence="2 3">
    <name type="scientific">Paenibacillus albiflavus</name>
    <dbReference type="NCBI Taxonomy" id="2545760"/>
    <lineage>
        <taxon>Bacteria</taxon>
        <taxon>Bacillati</taxon>
        <taxon>Bacillota</taxon>
        <taxon>Bacilli</taxon>
        <taxon>Bacillales</taxon>
        <taxon>Paenibacillaceae</taxon>
        <taxon>Paenibacillus</taxon>
    </lineage>
</organism>
<gene>
    <name evidence="2" type="ORF">E0485_20395</name>
</gene>
<feature type="transmembrane region" description="Helical" evidence="1">
    <location>
        <begin position="5"/>
        <end position="23"/>
    </location>
</feature>
<feature type="transmembrane region" description="Helical" evidence="1">
    <location>
        <begin position="60"/>
        <end position="78"/>
    </location>
</feature>
<accession>A0A4R4E4Y3</accession>
<dbReference type="RefSeq" id="WP_132419917.1">
    <property type="nucleotide sequence ID" value="NZ_SKFG01000028.1"/>
</dbReference>
<keyword evidence="1" id="KW-1133">Transmembrane helix</keyword>
<name>A0A4R4E4Y3_9BACL</name>
<comment type="caution">
    <text evidence="2">The sequence shown here is derived from an EMBL/GenBank/DDBJ whole genome shotgun (WGS) entry which is preliminary data.</text>
</comment>
<keyword evidence="1" id="KW-0812">Transmembrane</keyword>
<evidence type="ECO:0000313" key="2">
    <source>
        <dbReference type="EMBL" id="TCZ74037.1"/>
    </source>
</evidence>
<sequence>MKDRFIIIMGIVFIIASGVIYTLERMAATIAGSIELAGFYTAHISGTVPSTVMPGFGDNIVVPAFLIIGLAFFAYASLRKK</sequence>
<protein>
    <submittedName>
        <fullName evidence="2">Uncharacterized protein</fullName>
    </submittedName>
</protein>
<evidence type="ECO:0000313" key="3">
    <source>
        <dbReference type="Proteomes" id="UP000295418"/>
    </source>
</evidence>
<reference evidence="2 3" key="1">
    <citation type="submission" date="2019-03" db="EMBL/GenBank/DDBJ databases">
        <authorList>
            <person name="Kim M.K.M."/>
        </authorList>
    </citation>
    <scope>NUCLEOTIDE SEQUENCE [LARGE SCALE GENOMIC DNA]</scope>
    <source>
        <strain evidence="2 3">18JY21-1</strain>
    </source>
</reference>
<proteinExistence type="predicted"/>
<dbReference type="Proteomes" id="UP000295418">
    <property type="component" value="Unassembled WGS sequence"/>
</dbReference>
<evidence type="ECO:0000256" key="1">
    <source>
        <dbReference type="SAM" id="Phobius"/>
    </source>
</evidence>
<dbReference type="AlphaFoldDB" id="A0A4R4E4Y3"/>
<keyword evidence="3" id="KW-1185">Reference proteome</keyword>